<sequence>MVSYPRQLVSNPLAAEIITAPCSRSCLLLTTLDRDKQLCNKGHVPLHIRSILSDLLQNSNPTSTSHFAPKQQPSSEANSPLSQTSFVLPNISITPVPLEPRSYYHSPHPPPSSVPAEIPLRHTPNSGTSHKSTSR</sequence>
<evidence type="ECO:0000313" key="3">
    <source>
        <dbReference type="Proteomes" id="UP000275078"/>
    </source>
</evidence>
<gene>
    <name evidence="2" type="ORF">BJ508DRAFT_172127</name>
</gene>
<name>A0A3N4HUJ0_ASCIM</name>
<dbReference type="Proteomes" id="UP000275078">
    <property type="component" value="Unassembled WGS sequence"/>
</dbReference>
<evidence type="ECO:0000256" key="1">
    <source>
        <dbReference type="SAM" id="MobiDB-lite"/>
    </source>
</evidence>
<dbReference type="AlphaFoldDB" id="A0A3N4HUJ0"/>
<keyword evidence="3" id="KW-1185">Reference proteome</keyword>
<reference evidence="2 3" key="1">
    <citation type="journal article" date="2018" name="Nat. Ecol. Evol.">
        <title>Pezizomycetes genomes reveal the molecular basis of ectomycorrhizal truffle lifestyle.</title>
        <authorList>
            <person name="Murat C."/>
            <person name="Payen T."/>
            <person name="Noel B."/>
            <person name="Kuo A."/>
            <person name="Morin E."/>
            <person name="Chen J."/>
            <person name="Kohler A."/>
            <person name="Krizsan K."/>
            <person name="Balestrini R."/>
            <person name="Da Silva C."/>
            <person name="Montanini B."/>
            <person name="Hainaut M."/>
            <person name="Levati E."/>
            <person name="Barry K.W."/>
            <person name="Belfiori B."/>
            <person name="Cichocki N."/>
            <person name="Clum A."/>
            <person name="Dockter R.B."/>
            <person name="Fauchery L."/>
            <person name="Guy J."/>
            <person name="Iotti M."/>
            <person name="Le Tacon F."/>
            <person name="Lindquist E.A."/>
            <person name="Lipzen A."/>
            <person name="Malagnac F."/>
            <person name="Mello A."/>
            <person name="Molinier V."/>
            <person name="Miyauchi S."/>
            <person name="Poulain J."/>
            <person name="Riccioni C."/>
            <person name="Rubini A."/>
            <person name="Sitrit Y."/>
            <person name="Splivallo R."/>
            <person name="Traeger S."/>
            <person name="Wang M."/>
            <person name="Zifcakova L."/>
            <person name="Wipf D."/>
            <person name="Zambonelli A."/>
            <person name="Paolocci F."/>
            <person name="Nowrousian M."/>
            <person name="Ottonello S."/>
            <person name="Baldrian P."/>
            <person name="Spatafora J.W."/>
            <person name="Henrissat B."/>
            <person name="Nagy L.G."/>
            <person name="Aury J.M."/>
            <person name="Wincker P."/>
            <person name="Grigoriev I.V."/>
            <person name="Bonfante P."/>
            <person name="Martin F.M."/>
        </authorList>
    </citation>
    <scope>NUCLEOTIDE SEQUENCE [LARGE SCALE GENOMIC DNA]</scope>
    <source>
        <strain evidence="2 3">RN42</strain>
    </source>
</reference>
<proteinExistence type="predicted"/>
<feature type="region of interest" description="Disordered" evidence="1">
    <location>
        <begin position="59"/>
        <end position="83"/>
    </location>
</feature>
<protein>
    <submittedName>
        <fullName evidence="2">Uncharacterized protein</fullName>
    </submittedName>
</protein>
<feature type="compositionally biased region" description="Polar residues" evidence="1">
    <location>
        <begin position="123"/>
        <end position="135"/>
    </location>
</feature>
<accession>A0A3N4HUJ0</accession>
<evidence type="ECO:0000313" key="2">
    <source>
        <dbReference type="EMBL" id="RPA77339.1"/>
    </source>
</evidence>
<organism evidence="2 3">
    <name type="scientific">Ascobolus immersus RN42</name>
    <dbReference type="NCBI Taxonomy" id="1160509"/>
    <lineage>
        <taxon>Eukaryota</taxon>
        <taxon>Fungi</taxon>
        <taxon>Dikarya</taxon>
        <taxon>Ascomycota</taxon>
        <taxon>Pezizomycotina</taxon>
        <taxon>Pezizomycetes</taxon>
        <taxon>Pezizales</taxon>
        <taxon>Ascobolaceae</taxon>
        <taxon>Ascobolus</taxon>
    </lineage>
</organism>
<feature type="region of interest" description="Disordered" evidence="1">
    <location>
        <begin position="98"/>
        <end position="135"/>
    </location>
</feature>
<dbReference type="EMBL" id="ML119728">
    <property type="protein sequence ID" value="RPA77339.1"/>
    <property type="molecule type" value="Genomic_DNA"/>
</dbReference>